<evidence type="ECO:0000313" key="2">
    <source>
        <dbReference type="EMBL" id="CAE0237476.1"/>
    </source>
</evidence>
<evidence type="ECO:0000256" key="1">
    <source>
        <dbReference type="SAM" id="Phobius"/>
    </source>
</evidence>
<dbReference type="AlphaFoldDB" id="A0A7S3CUD5"/>
<keyword evidence="1" id="KW-1133">Transmembrane helix</keyword>
<protein>
    <submittedName>
        <fullName evidence="2">Uncharacterized protein</fullName>
    </submittedName>
</protein>
<proteinExistence type="predicted"/>
<accession>A0A7S3CUD5</accession>
<name>A0A7S3CUD5_9SPIT</name>
<feature type="transmembrane region" description="Helical" evidence="1">
    <location>
        <begin position="134"/>
        <end position="158"/>
    </location>
</feature>
<organism evidence="2">
    <name type="scientific">Strombidium rassoulzadegani</name>
    <dbReference type="NCBI Taxonomy" id="1082188"/>
    <lineage>
        <taxon>Eukaryota</taxon>
        <taxon>Sar</taxon>
        <taxon>Alveolata</taxon>
        <taxon>Ciliophora</taxon>
        <taxon>Intramacronucleata</taxon>
        <taxon>Spirotrichea</taxon>
        <taxon>Oligotrichia</taxon>
        <taxon>Strombidiidae</taxon>
        <taxon>Strombidium</taxon>
    </lineage>
</organism>
<keyword evidence="1" id="KW-0812">Transmembrane</keyword>
<feature type="transmembrane region" description="Helical" evidence="1">
    <location>
        <begin position="41"/>
        <end position="59"/>
    </location>
</feature>
<reference evidence="2" key="1">
    <citation type="submission" date="2021-01" db="EMBL/GenBank/DDBJ databases">
        <authorList>
            <person name="Corre E."/>
            <person name="Pelletier E."/>
            <person name="Niang G."/>
            <person name="Scheremetjew M."/>
            <person name="Finn R."/>
            <person name="Kale V."/>
            <person name="Holt S."/>
            <person name="Cochrane G."/>
            <person name="Meng A."/>
            <person name="Brown T."/>
            <person name="Cohen L."/>
        </authorList>
    </citation>
    <scope>NUCLEOTIDE SEQUENCE</scope>
    <source>
        <strain evidence="2">Ras09</strain>
    </source>
</reference>
<sequence length="175" mass="19144">MRIASFADPMPLNPSLSLPAQLSVQATQVNEYKNLQATYDWFIAFQSIGIAAGSVALFLQGEIEIGIALIVLNVLDWNAIDFIKEEANLILAGEGTDVHLGNAQIMLRTFFSLFPVSVVGFIIMLNLLNPGATLLTFFIGSVIVFSALDFLLIFQYLIGVDELLKVSGYPPLNDF</sequence>
<feature type="transmembrane region" description="Helical" evidence="1">
    <location>
        <begin position="110"/>
        <end position="128"/>
    </location>
</feature>
<gene>
    <name evidence="2" type="ORF">SRAS04492_LOCUS9285</name>
</gene>
<keyword evidence="1" id="KW-0472">Membrane</keyword>
<dbReference type="EMBL" id="HBIA01018729">
    <property type="protein sequence ID" value="CAE0237476.1"/>
    <property type="molecule type" value="Transcribed_RNA"/>
</dbReference>